<accession>A0AAD9X6M2</accession>
<gene>
    <name evidence="1" type="ORF">Ddye_013548</name>
</gene>
<reference evidence="1" key="1">
    <citation type="journal article" date="2023" name="Plant J.">
        <title>Genome sequences and population genomics provide insights into the demographic history, inbreeding, and mutation load of two 'living fossil' tree species of Dipteronia.</title>
        <authorList>
            <person name="Feng Y."/>
            <person name="Comes H.P."/>
            <person name="Chen J."/>
            <person name="Zhu S."/>
            <person name="Lu R."/>
            <person name="Zhang X."/>
            <person name="Li P."/>
            <person name="Qiu J."/>
            <person name="Olsen K.M."/>
            <person name="Qiu Y."/>
        </authorList>
    </citation>
    <scope>NUCLEOTIDE SEQUENCE</scope>
    <source>
        <strain evidence="1">KIB01</strain>
    </source>
</reference>
<evidence type="ECO:0000313" key="2">
    <source>
        <dbReference type="Proteomes" id="UP001280121"/>
    </source>
</evidence>
<organism evidence="1 2">
    <name type="scientific">Dipteronia dyeriana</name>
    <dbReference type="NCBI Taxonomy" id="168575"/>
    <lineage>
        <taxon>Eukaryota</taxon>
        <taxon>Viridiplantae</taxon>
        <taxon>Streptophyta</taxon>
        <taxon>Embryophyta</taxon>
        <taxon>Tracheophyta</taxon>
        <taxon>Spermatophyta</taxon>
        <taxon>Magnoliopsida</taxon>
        <taxon>eudicotyledons</taxon>
        <taxon>Gunneridae</taxon>
        <taxon>Pentapetalae</taxon>
        <taxon>rosids</taxon>
        <taxon>malvids</taxon>
        <taxon>Sapindales</taxon>
        <taxon>Sapindaceae</taxon>
        <taxon>Hippocastanoideae</taxon>
        <taxon>Acereae</taxon>
        <taxon>Dipteronia</taxon>
    </lineage>
</organism>
<comment type="caution">
    <text evidence="1">The sequence shown here is derived from an EMBL/GenBank/DDBJ whole genome shotgun (WGS) entry which is preliminary data.</text>
</comment>
<sequence length="74" mass="8377">MPCRDPYSLNVLCPTRIVLAPLTSRDFATMFHSRMPSHITPKEPPKVAFSLLKPLEFLTLLKGNFSYCVLAIIK</sequence>
<proteinExistence type="predicted"/>
<dbReference type="AlphaFoldDB" id="A0AAD9X6M2"/>
<dbReference type="EMBL" id="JANJYI010000004">
    <property type="protein sequence ID" value="KAK2653692.1"/>
    <property type="molecule type" value="Genomic_DNA"/>
</dbReference>
<protein>
    <submittedName>
        <fullName evidence="1">Uncharacterized protein</fullName>
    </submittedName>
</protein>
<dbReference type="Proteomes" id="UP001280121">
    <property type="component" value="Unassembled WGS sequence"/>
</dbReference>
<name>A0AAD9X6M2_9ROSI</name>
<evidence type="ECO:0000313" key="1">
    <source>
        <dbReference type="EMBL" id="KAK2653692.1"/>
    </source>
</evidence>
<keyword evidence="2" id="KW-1185">Reference proteome</keyword>